<gene>
    <name evidence="3" type="ORF">SISNIDRAFT_551174</name>
</gene>
<accession>A0A164S0V7</accession>
<dbReference type="InterPro" id="IPR003347">
    <property type="entry name" value="JmjC_dom"/>
</dbReference>
<proteinExistence type="predicted"/>
<protein>
    <recommendedName>
        <fullName evidence="2">JmjC domain-containing protein</fullName>
    </recommendedName>
</protein>
<reference evidence="3 4" key="1">
    <citation type="journal article" date="2016" name="Mol. Biol. Evol.">
        <title>Comparative Genomics of Early-Diverging Mushroom-Forming Fungi Provides Insights into the Origins of Lignocellulose Decay Capabilities.</title>
        <authorList>
            <person name="Nagy L.G."/>
            <person name="Riley R."/>
            <person name="Tritt A."/>
            <person name="Adam C."/>
            <person name="Daum C."/>
            <person name="Floudas D."/>
            <person name="Sun H."/>
            <person name="Yadav J.S."/>
            <person name="Pangilinan J."/>
            <person name="Larsson K.H."/>
            <person name="Matsuura K."/>
            <person name="Barry K."/>
            <person name="Labutti K."/>
            <person name="Kuo R."/>
            <person name="Ohm R.A."/>
            <person name="Bhattacharya S.S."/>
            <person name="Shirouzu T."/>
            <person name="Yoshinaga Y."/>
            <person name="Martin F.M."/>
            <person name="Grigoriev I.V."/>
            <person name="Hibbett D.S."/>
        </authorList>
    </citation>
    <scope>NUCLEOTIDE SEQUENCE [LARGE SCALE GENOMIC DNA]</scope>
    <source>
        <strain evidence="3 4">HHB9708</strain>
    </source>
</reference>
<dbReference type="Proteomes" id="UP000076722">
    <property type="component" value="Unassembled WGS sequence"/>
</dbReference>
<evidence type="ECO:0000313" key="4">
    <source>
        <dbReference type="Proteomes" id="UP000076722"/>
    </source>
</evidence>
<dbReference type="OrthoDB" id="298344at2759"/>
<dbReference type="SUPFAM" id="SSF51197">
    <property type="entry name" value="Clavaminate synthase-like"/>
    <property type="match status" value="1"/>
</dbReference>
<feature type="region of interest" description="Disordered" evidence="1">
    <location>
        <begin position="591"/>
        <end position="644"/>
    </location>
</feature>
<dbReference type="SMART" id="SM00558">
    <property type="entry name" value="JmjC"/>
    <property type="match status" value="1"/>
</dbReference>
<dbReference type="Pfam" id="PF02373">
    <property type="entry name" value="JmjC"/>
    <property type="match status" value="1"/>
</dbReference>
<name>A0A164S0V7_9AGAM</name>
<dbReference type="AlphaFoldDB" id="A0A164S0V7"/>
<evidence type="ECO:0000256" key="1">
    <source>
        <dbReference type="SAM" id="MobiDB-lite"/>
    </source>
</evidence>
<evidence type="ECO:0000259" key="2">
    <source>
        <dbReference type="PROSITE" id="PS51184"/>
    </source>
</evidence>
<evidence type="ECO:0000313" key="3">
    <source>
        <dbReference type="EMBL" id="KZS91059.1"/>
    </source>
</evidence>
<dbReference type="PROSITE" id="PS51184">
    <property type="entry name" value="JMJC"/>
    <property type="match status" value="1"/>
</dbReference>
<feature type="compositionally biased region" description="Low complexity" evidence="1">
    <location>
        <begin position="708"/>
        <end position="722"/>
    </location>
</feature>
<dbReference type="Gene3D" id="2.60.120.650">
    <property type="entry name" value="Cupin"/>
    <property type="match status" value="1"/>
</dbReference>
<organism evidence="3 4">
    <name type="scientific">Sistotremastrum niveocremeum HHB9708</name>
    <dbReference type="NCBI Taxonomy" id="1314777"/>
    <lineage>
        <taxon>Eukaryota</taxon>
        <taxon>Fungi</taxon>
        <taxon>Dikarya</taxon>
        <taxon>Basidiomycota</taxon>
        <taxon>Agaricomycotina</taxon>
        <taxon>Agaricomycetes</taxon>
        <taxon>Sistotremastrales</taxon>
        <taxon>Sistotremastraceae</taxon>
        <taxon>Sertulicium</taxon>
        <taxon>Sertulicium niveocremeum</taxon>
    </lineage>
</organism>
<feature type="domain" description="JmjC" evidence="2">
    <location>
        <begin position="122"/>
        <end position="288"/>
    </location>
</feature>
<keyword evidence="4" id="KW-1185">Reference proteome</keyword>
<sequence>MENAELNGLSIERLLRMGSHFSPVSRFRGLGIEDLGDVIHRVGETGRPIIISNLDRLPTWSTLHTPTISPEWLSQNYGDTFVDVHHSDSEKVEDMWPIDELIHAMQSKNGSCGLRGLDIACPKQWKNWLESVVPESLQPNCGNDLFQHLPSKFKIITLLYYLNSGNTKSLMRRPHCATLEYNLMSYSEDDGSAFWFFVAPESLPKFFDYCHSRGVRLEQDEITVSVDDLVDSGVKIYIAEQKKGDLIIIPPNSFHQHINCGGLTIQMSWAQMTLQSLQRSLHGVLDSYRRICQKETYRCKLTTFFALKALSKKLRRTGASKRRKDDKATLSCLLKLFDEILIEEWCGTQRNLPHYQAVDYDAKPWLISDSRSVQTTEAENLQACDACHADIFLSYFSCRDAHCHSSNGGVIIICVGCAVEGRRNKAGSFLGLPPLIEEEIPSSDHLMLFVAACEVMEWTPNRASRCRFQSSGSKHPTLQSHQTEDLIITCASDPCRFYTCIPHLLLSQHIHSAEAIQKSDKFKGYAPWHALHSSSSSLARYKSSLAKYGNDLHLWDIETRLVKVVLDNYDIEPEFCNAAIQPGWYDRKVSSLPEHPLGSNKAKKGHGKPAAVPDPQPSLLEKRKRGCPSKADASMTDHSHKKSKTMVGNSLLYALLKSPGAKTQTQTQTQTKIDMEGISTQSVVTPPNSQIQQLEKTVEDLRQQILQLQSQQQPSPSTQTQLPTPPSSQARSNVYLNSVVSNRDGGRGAVIQAGSSKVVNCSTSDEEAYWQCVDQTREESPEIGSLETLLERLNRKGSSGNSSPEIVHLKKLDMREMESM</sequence>
<feature type="region of interest" description="Disordered" evidence="1">
    <location>
        <begin position="708"/>
        <end position="731"/>
    </location>
</feature>
<dbReference type="EMBL" id="KV419417">
    <property type="protein sequence ID" value="KZS91059.1"/>
    <property type="molecule type" value="Genomic_DNA"/>
</dbReference>
<dbReference type="STRING" id="1314777.A0A164S0V7"/>